<dbReference type="RefSeq" id="WP_133558770.1">
    <property type="nucleotide sequence ID" value="NZ_SNWM01000006.1"/>
</dbReference>
<proteinExistence type="predicted"/>
<accession>A0A4R6IBH1</accession>
<comment type="caution">
    <text evidence="1">The sequence shown here is derived from an EMBL/GenBank/DDBJ whole genome shotgun (WGS) entry which is preliminary data.</text>
</comment>
<organism evidence="1 2">
    <name type="scientific">Pedobacter duraquae</name>
    <dbReference type="NCBI Taxonomy" id="425511"/>
    <lineage>
        <taxon>Bacteria</taxon>
        <taxon>Pseudomonadati</taxon>
        <taxon>Bacteroidota</taxon>
        <taxon>Sphingobacteriia</taxon>
        <taxon>Sphingobacteriales</taxon>
        <taxon>Sphingobacteriaceae</taxon>
        <taxon>Pedobacter</taxon>
    </lineage>
</organism>
<dbReference type="AlphaFoldDB" id="A0A4R6IBH1"/>
<gene>
    <name evidence="1" type="ORF">CLV32_4162</name>
</gene>
<evidence type="ECO:0000313" key="2">
    <source>
        <dbReference type="Proteomes" id="UP000295499"/>
    </source>
</evidence>
<protein>
    <submittedName>
        <fullName evidence="1">Uncharacterized protein YdeI (YjbR/CyaY-like superfamily)</fullName>
    </submittedName>
</protein>
<dbReference type="Pfam" id="PF13376">
    <property type="entry name" value="OmdA"/>
    <property type="match status" value="1"/>
</dbReference>
<evidence type="ECO:0000313" key="1">
    <source>
        <dbReference type="EMBL" id="TDO19540.1"/>
    </source>
</evidence>
<reference evidence="1 2" key="1">
    <citation type="submission" date="2019-03" db="EMBL/GenBank/DDBJ databases">
        <title>Genomic Encyclopedia of Archaeal and Bacterial Type Strains, Phase II (KMG-II): from individual species to whole genera.</title>
        <authorList>
            <person name="Goeker M."/>
        </authorList>
    </citation>
    <scope>NUCLEOTIDE SEQUENCE [LARGE SCALE GENOMIC DNA]</scope>
    <source>
        <strain evidence="1 2">DSM 19034</strain>
    </source>
</reference>
<dbReference type="OrthoDB" id="9796999at2"/>
<sequence length="193" mass="21517">MTASEIDVFYPEDQAAWRAWLQKHHQAKNAVWVVFHKKHSGKPTLSWSDAVDVALCFGWIDSKKISLGDGSSHQFFSKRKPNGTWSKINKGKVARLTAEGLMAEAGLRAIVAAKENGSWALLDTVEELTVPDDLAEELKTKAGAEDFFMSLSKSSKKMLLQWVALAKRPETRHKRITDIAALAAEGLKPIQFR</sequence>
<keyword evidence="2" id="KW-1185">Reference proteome</keyword>
<dbReference type="EMBL" id="SNWM01000006">
    <property type="protein sequence ID" value="TDO19540.1"/>
    <property type="molecule type" value="Genomic_DNA"/>
</dbReference>
<name>A0A4R6IBH1_9SPHI</name>
<dbReference type="Proteomes" id="UP000295499">
    <property type="component" value="Unassembled WGS sequence"/>
</dbReference>